<organism evidence="9 10">
    <name type="scientific">Rhizobium terricola</name>
    <dbReference type="NCBI Taxonomy" id="2728849"/>
    <lineage>
        <taxon>Bacteria</taxon>
        <taxon>Pseudomonadati</taxon>
        <taxon>Pseudomonadota</taxon>
        <taxon>Alphaproteobacteria</taxon>
        <taxon>Hyphomicrobiales</taxon>
        <taxon>Rhizobiaceae</taxon>
        <taxon>Rhizobium/Agrobacterium group</taxon>
        <taxon>Rhizobium</taxon>
    </lineage>
</organism>
<dbReference type="SUPFAM" id="SSF54368">
    <property type="entry name" value="Glutamine synthetase, N-terminal domain"/>
    <property type="match status" value="1"/>
</dbReference>
<dbReference type="GO" id="GO:0042402">
    <property type="term" value="P:biogenic amine catabolic process"/>
    <property type="evidence" value="ECO:0007669"/>
    <property type="project" value="UniProtKB-ARBA"/>
</dbReference>
<dbReference type="AlphaFoldDB" id="A0A7Y0FUV2"/>
<dbReference type="FunFam" id="3.10.20.70:FF:000015">
    <property type="entry name" value="Putative glutamine synthetase"/>
    <property type="match status" value="1"/>
</dbReference>
<evidence type="ECO:0000256" key="6">
    <source>
        <dbReference type="PROSITE-ProRule" id="PRU01331"/>
    </source>
</evidence>
<dbReference type="GO" id="GO:0006542">
    <property type="term" value="P:glutamine biosynthetic process"/>
    <property type="evidence" value="ECO:0007669"/>
    <property type="project" value="InterPro"/>
</dbReference>
<dbReference type="EMBL" id="JABBGK010000001">
    <property type="protein sequence ID" value="NML73111.1"/>
    <property type="molecule type" value="Genomic_DNA"/>
</dbReference>
<dbReference type="GO" id="GO:0006576">
    <property type="term" value="P:biogenic amine metabolic process"/>
    <property type="evidence" value="ECO:0007669"/>
    <property type="project" value="UniProtKB-ARBA"/>
</dbReference>
<evidence type="ECO:0000256" key="2">
    <source>
        <dbReference type="ARBA" id="ARBA00009897"/>
    </source>
</evidence>
<evidence type="ECO:0000313" key="10">
    <source>
        <dbReference type="Proteomes" id="UP000541470"/>
    </source>
</evidence>
<dbReference type="InterPro" id="IPR036651">
    <property type="entry name" value="Gln_synt_N_sf"/>
</dbReference>
<comment type="similarity">
    <text evidence="2 6 7">Belongs to the glutamine synthetase family.</text>
</comment>
<comment type="cofactor">
    <cofactor evidence="1">
        <name>Mg(2+)</name>
        <dbReference type="ChEBI" id="CHEBI:18420"/>
    </cofactor>
</comment>
<dbReference type="PANTHER" id="PTHR43785:SF12">
    <property type="entry name" value="TYPE-1 GLUTAMINE SYNTHETASE 2"/>
    <property type="match status" value="1"/>
</dbReference>
<keyword evidence="5" id="KW-0067">ATP-binding</keyword>
<protein>
    <submittedName>
        <fullName evidence="9">Glutamine synthetase</fullName>
    </submittedName>
</protein>
<dbReference type="PROSITE" id="PS51987">
    <property type="entry name" value="GS_CATALYTIC"/>
    <property type="match status" value="1"/>
</dbReference>
<name>A0A7Y0FUV2_9HYPH</name>
<dbReference type="PANTHER" id="PTHR43785">
    <property type="entry name" value="GAMMA-GLUTAMYLPUTRESCINE SYNTHETASE"/>
    <property type="match status" value="1"/>
</dbReference>
<evidence type="ECO:0000259" key="8">
    <source>
        <dbReference type="PROSITE" id="PS51987"/>
    </source>
</evidence>
<sequence length="454" mass="50960">MTYTFDELKKDVAEGRIDTVLACQVDMQGRLMGKRFQAEYFVESAYEETHSCNYLLATDMEMETVSGYKATSWEKGYGDYTMKPDLSTLRRVPWLEGTALVLCDVQDHHTHADVPHSPRAILKKQVARLEAMGLKAFMATELEFFLFDQTYDDARASGYRDLQLVSGYNEDYHIFQTTKEEDVMRAIRKGLQGAGIPVENSKGEASAGQEEINVRYADALTMADRHVIIKNACKEIAWTRGKAITFLAKWHYNAAGSSSHIHQSLWSADGKTPLFFDPKDKYGMSETMKHYMAGLLAHASEITYFLAPYINSYKRFMAGTFAPTKAIWSKDNRTAGYRLCGEGTKGIRVECRVGGSDLNPYLAMAALIAAGIDGIEKKMALEPAFTGDAYGAQDVREIPRTLRAATEALTGSAMLRSALGDDVVDHYVRAAEWEQEEYDRKITDWEVARGFERA</sequence>
<dbReference type="Gene3D" id="3.30.590.10">
    <property type="entry name" value="Glutamine synthetase/guanido kinase, catalytic domain"/>
    <property type="match status" value="1"/>
</dbReference>
<gene>
    <name evidence="9" type="ORF">HHL25_03120</name>
</gene>
<dbReference type="Pfam" id="PF00120">
    <property type="entry name" value="Gln-synt_C"/>
    <property type="match status" value="1"/>
</dbReference>
<evidence type="ECO:0000256" key="1">
    <source>
        <dbReference type="ARBA" id="ARBA00001946"/>
    </source>
</evidence>
<dbReference type="Proteomes" id="UP000541470">
    <property type="component" value="Unassembled WGS sequence"/>
</dbReference>
<evidence type="ECO:0000313" key="9">
    <source>
        <dbReference type="EMBL" id="NML73111.1"/>
    </source>
</evidence>
<dbReference type="SMART" id="SM01230">
    <property type="entry name" value="Gln-synt_C"/>
    <property type="match status" value="1"/>
</dbReference>
<keyword evidence="3" id="KW-0436">Ligase</keyword>
<keyword evidence="4" id="KW-0547">Nucleotide-binding</keyword>
<dbReference type="RefSeq" id="WP_169587167.1">
    <property type="nucleotide sequence ID" value="NZ_JABBGK010000001.1"/>
</dbReference>
<evidence type="ECO:0000256" key="5">
    <source>
        <dbReference type="ARBA" id="ARBA00022840"/>
    </source>
</evidence>
<reference evidence="9 10" key="1">
    <citation type="submission" date="2020-04" db="EMBL/GenBank/DDBJ databases">
        <title>Rhizobium sp. S-51 isolated from soil.</title>
        <authorList>
            <person name="Dahal R.H."/>
        </authorList>
    </citation>
    <scope>NUCLEOTIDE SEQUENCE [LARGE SCALE GENOMIC DNA]</scope>
    <source>
        <strain evidence="9 10">S-51</strain>
    </source>
</reference>
<comment type="caution">
    <text evidence="9">The sequence shown here is derived from an EMBL/GenBank/DDBJ whole genome shotgun (WGS) entry which is preliminary data.</text>
</comment>
<evidence type="ECO:0000256" key="4">
    <source>
        <dbReference type="ARBA" id="ARBA00022741"/>
    </source>
</evidence>
<proteinExistence type="inferred from homology"/>
<keyword evidence="10" id="KW-1185">Reference proteome</keyword>
<feature type="domain" description="GS catalytic" evidence="8">
    <location>
        <begin position="118"/>
        <end position="454"/>
    </location>
</feature>
<dbReference type="Gene3D" id="3.10.20.70">
    <property type="entry name" value="Glutamine synthetase, N-terminal domain"/>
    <property type="match status" value="1"/>
</dbReference>
<evidence type="ECO:0000256" key="7">
    <source>
        <dbReference type="RuleBase" id="RU000384"/>
    </source>
</evidence>
<dbReference type="GO" id="GO:0005524">
    <property type="term" value="F:ATP binding"/>
    <property type="evidence" value="ECO:0007669"/>
    <property type="project" value="UniProtKB-KW"/>
</dbReference>
<dbReference type="GO" id="GO:0004356">
    <property type="term" value="F:glutamine synthetase activity"/>
    <property type="evidence" value="ECO:0007669"/>
    <property type="project" value="InterPro"/>
</dbReference>
<dbReference type="InterPro" id="IPR008146">
    <property type="entry name" value="Gln_synth_cat_dom"/>
</dbReference>
<evidence type="ECO:0000256" key="3">
    <source>
        <dbReference type="ARBA" id="ARBA00022598"/>
    </source>
</evidence>
<dbReference type="SUPFAM" id="SSF55931">
    <property type="entry name" value="Glutamine synthetase/guanido kinase"/>
    <property type="match status" value="1"/>
</dbReference>
<dbReference type="InterPro" id="IPR014746">
    <property type="entry name" value="Gln_synth/guanido_kin_cat_dom"/>
</dbReference>
<dbReference type="FunFam" id="3.30.590.10:FF:000005">
    <property type="entry name" value="Probable glutamine synthetase"/>
    <property type="match status" value="1"/>
</dbReference>
<accession>A0A7Y0FUV2</accession>